<reference evidence="3" key="1">
    <citation type="submission" date="2011-12" db="EMBL/GenBank/DDBJ databases">
        <title>The complete genome of chromosome of Sulfobacillus acidophilus DSM 10332.</title>
        <authorList>
            <person name="Lucas S."/>
            <person name="Han J."/>
            <person name="Lapidus A."/>
            <person name="Bruce D."/>
            <person name="Goodwin L."/>
            <person name="Pitluck S."/>
            <person name="Peters L."/>
            <person name="Kyrpides N."/>
            <person name="Mavromatis K."/>
            <person name="Ivanova N."/>
            <person name="Mikhailova N."/>
            <person name="Chertkov O."/>
            <person name="Saunders E."/>
            <person name="Detter J.C."/>
            <person name="Tapia R."/>
            <person name="Han C."/>
            <person name="Land M."/>
            <person name="Hauser L."/>
            <person name="Markowitz V."/>
            <person name="Cheng J.-F."/>
            <person name="Hugenholtz P."/>
            <person name="Woyke T."/>
            <person name="Wu D."/>
            <person name="Pukall R."/>
            <person name="Gehrich-Schroeter G."/>
            <person name="Schneider S."/>
            <person name="Klenk H.-P."/>
            <person name="Eisen J.A."/>
        </authorList>
    </citation>
    <scope>NUCLEOTIDE SEQUENCE [LARGE SCALE GENOMIC DNA]</scope>
    <source>
        <strain evidence="3">ATCC 700253 / DSM 10332 / NAL</strain>
    </source>
</reference>
<dbReference type="HOGENOM" id="CLU_072806_0_0_9"/>
<evidence type="ECO:0000313" key="2">
    <source>
        <dbReference type="EMBL" id="AEW05592.1"/>
    </source>
</evidence>
<dbReference type="Proteomes" id="UP000005439">
    <property type="component" value="Chromosome"/>
</dbReference>
<dbReference type="EMBL" id="CP003179">
    <property type="protein sequence ID" value="AEW05592.1"/>
    <property type="molecule type" value="Genomic_DNA"/>
</dbReference>
<dbReference type="Gene3D" id="3.20.20.450">
    <property type="entry name" value="EAL domain"/>
    <property type="match status" value="1"/>
</dbReference>
<dbReference type="KEGG" id="sap:Sulac_2106"/>
<evidence type="ECO:0000259" key="1">
    <source>
        <dbReference type="PROSITE" id="PS50883"/>
    </source>
</evidence>
<accession>G8TSX7</accession>
<gene>
    <name evidence="2" type="ordered locus">Sulac_2106</name>
</gene>
<name>G8TSX7_SULAD</name>
<dbReference type="InterPro" id="IPR050706">
    <property type="entry name" value="Cyclic-di-GMP_PDE-like"/>
</dbReference>
<dbReference type="PANTHER" id="PTHR33121">
    <property type="entry name" value="CYCLIC DI-GMP PHOSPHODIESTERASE PDEF"/>
    <property type="match status" value="1"/>
</dbReference>
<dbReference type="AlphaFoldDB" id="G8TSX7"/>
<dbReference type="InterPro" id="IPR001633">
    <property type="entry name" value="EAL_dom"/>
</dbReference>
<protein>
    <submittedName>
        <fullName evidence="2">Diguanylate phosphodiesterase</fullName>
    </submittedName>
</protein>
<sequence length="247" mass="28281">MIPHDWAREVLDAVIRNEDVEIVFQPIHHVTGGLWGFDVLTRFRLEASVPLLWRWAEKLHRAPELDRLVVQRALETGYRLPGLFFIRISPESLKCPVSQIPRDWAHRIVWVASDSAVRHQRARSGIRLIQSWGYHVAWLHQETAEGLSSKWEEIRPSFLMLDRGMVQRWIVSPRKPLPEWVTRAQKSGAQVIALGVEELSWVSALKDVGVDAAAGRALGSPYSAKVWTWAYQEGFLGKMPLESQDNP</sequence>
<reference evidence="2 3" key="2">
    <citation type="journal article" date="2012" name="Stand. Genomic Sci.">
        <title>Complete genome sequence of the moderately thermophilic mineral-sulfide-oxidizing firmicute Sulfobacillus acidophilus type strain (NAL(T)).</title>
        <authorList>
            <person name="Anderson I."/>
            <person name="Chertkov O."/>
            <person name="Chen A."/>
            <person name="Saunders E."/>
            <person name="Lapidus A."/>
            <person name="Nolan M."/>
            <person name="Lucas S."/>
            <person name="Hammon N."/>
            <person name="Deshpande S."/>
            <person name="Cheng J.F."/>
            <person name="Han C."/>
            <person name="Tapia R."/>
            <person name="Goodwin L.A."/>
            <person name="Pitluck S."/>
            <person name="Liolios K."/>
            <person name="Pagani I."/>
            <person name="Ivanova N."/>
            <person name="Mikhailova N."/>
            <person name="Pati A."/>
            <person name="Palaniappan K."/>
            <person name="Land M."/>
            <person name="Pan C."/>
            <person name="Rohde M."/>
            <person name="Pukall R."/>
            <person name="Goker M."/>
            <person name="Detter J.C."/>
            <person name="Woyke T."/>
            <person name="Bristow J."/>
            <person name="Eisen J.A."/>
            <person name="Markowitz V."/>
            <person name="Hugenholtz P."/>
            <person name="Kyrpides N.C."/>
            <person name="Klenk H.P."/>
            <person name="Mavromatis K."/>
        </authorList>
    </citation>
    <scope>NUCLEOTIDE SEQUENCE [LARGE SCALE GENOMIC DNA]</scope>
    <source>
        <strain evidence="3">ATCC 700253 / DSM 10332 / NAL</strain>
    </source>
</reference>
<feature type="domain" description="EAL" evidence="1">
    <location>
        <begin position="3"/>
        <end position="235"/>
    </location>
</feature>
<dbReference type="PANTHER" id="PTHR33121:SF76">
    <property type="entry name" value="SIGNALING PROTEIN"/>
    <property type="match status" value="1"/>
</dbReference>
<dbReference type="SUPFAM" id="SSF141868">
    <property type="entry name" value="EAL domain-like"/>
    <property type="match status" value="1"/>
</dbReference>
<proteinExistence type="predicted"/>
<dbReference type="GO" id="GO:0071111">
    <property type="term" value="F:cyclic-guanylate-specific phosphodiesterase activity"/>
    <property type="evidence" value="ECO:0007669"/>
    <property type="project" value="InterPro"/>
</dbReference>
<keyword evidence="3" id="KW-1185">Reference proteome</keyword>
<evidence type="ECO:0000313" key="3">
    <source>
        <dbReference type="Proteomes" id="UP000005439"/>
    </source>
</evidence>
<dbReference type="PATRIC" id="fig|679936.5.peg.2171"/>
<dbReference type="STRING" id="679936.Sulac_2106"/>
<dbReference type="PROSITE" id="PS50883">
    <property type="entry name" value="EAL"/>
    <property type="match status" value="1"/>
</dbReference>
<dbReference type="Pfam" id="PF00563">
    <property type="entry name" value="EAL"/>
    <property type="match status" value="1"/>
</dbReference>
<dbReference type="InterPro" id="IPR035919">
    <property type="entry name" value="EAL_sf"/>
</dbReference>
<organism evidence="2 3">
    <name type="scientific">Sulfobacillus acidophilus (strain ATCC 700253 / DSM 10332 / NAL)</name>
    <dbReference type="NCBI Taxonomy" id="679936"/>
    <lineage>
        <taxon>Bacteria</taxon>
        <taxon>Bacillati</taxon>
        <taxon>Bacillota</taxon>
        <taxon>Clostridia</taxon>
        <taxon>Eubacteriales</taxon>
        <taxon>Clostridiales Family XVII. Incertae Sedis</taxon>
        <taxon>Sulfobacillus</taxon>
    </lineage>
</organism>
<dbReference type="SMART" id="SM00052">
    <property type="entry name" value="EAL"/>
    <property type="match status" value="1"/>
</dbReference>